<dbReference type="STRING" id="71657.SAMN02982996_00870"/>
<evidence type="ECO:0000256" key="1">
    <source>
        <dbReference type="ARBA" id="ARBA00004651"/>
    </source>
</evidence>
<comment type="subcellular location">
    <subcellularLocation>
        <location evidence="1 7">Cell membrane</location>
        <topology evidence="1 7">Multi-pass membrane protein</topology>
    </subcellularLocation>
</comment>
<dbReference type="eggNOG" id="COG4791">
    <property type="taxonomic scope" value="Bacteria"/>
</dbReference>
<feature type="transmembrane region" description="Helical" evidence="7">
    <location>
        <begin position="41"/>
        <end position="61"/>
    </location>
</feature>
<dbReference type="GO" id="GO:0005886">
    <property type="term" value="C:plasma membrane"/>
    <property type="evidence" value="ECO:0007669"/>
    <property type="project" value="UniProtKB-SubCell"/>
</dbReference>
<dbReference type="Pfam" id="PF01311">
    <property type="entry name" value="Bac_export_1"/>
    <property type="match status" value="1"/>
</dbReference>
<sequence length="267" mass="29342">MLTLATLERLYDFIFALTLGMARLYPCLFLLPLFSFTLVKGLLRNALVLALALVPAAAIQQQMQDTTLSWPLLPGLLLKELVVGLLLGCILAMPFWLFESVGALFDNQRGALIGGQLNPALGSDATPLGHMMKQLLGLMLLLTLGLSGLTQLLWDSYRLWPALMWLPPLGEAGFHAYLDLLADTFTHLVIFAGPLVALLLLLEFSIAILSLYSPQLQVYVLSVPAKCLAGMAFFIVYLPVLQYLAEVRILALPDLKHVLPQFFPALP</sequence>
<feature type="transmembrane region" description="Helical" evidence="7">
    <location>
        <begin position="13"/>
        <end position="34"/>
    </location>
</feature>
<keyword evidence="5 7" id="KW-1133">Transmembrane helix</keyword>
<dbReference type="InterPro" id="IPR006304">
    <property type="entry name" value="T3SS_SpaR/YscT"/>
</dbReference>
<accession>A0A1H3Y3P9</accession>
<evidence type="ECO:0000256" key="2">
    <source>
        <dbReference type="ARBA" id="ARBA00009772"/>
    </source>
</evidence>
<dbReference type="InterPro" id="IPR002010">
    <property type="entry name" value="T3SS_IM_R"/>
</dbReference>
<proteinExistence type="inferred from homology"/>
<protein>
    <submittedName>
        <fullName evidence="8">Type III secretion protein T</fullName>
    </submittedName>
</protein>
<dbReference type="GO" id="GO:0006605">
    <property type="term" value="P:protein targeting"/>
    <property type="evidence" value="ECO:0007669"/>
    <property type="project" value="UniProtKB-UniRule"/>
</dbReference>
<evidence type="ECO:0000313" key="8">
    <source>
        <dbReference type="EMBL" id="SEA06160.1"/>
    </source>
</evidence>
<dbReference type="Proteomes" id="UP000187280">
    <property type="component" value="Unassembled WGS sequence"/>
</dbReference>
<keyword evidence="3 7" id="KW-1003">Cell membrane</keyword>
<dbReference type="PANTHER" id="PTHR30065:SF1">
    <property type="entry name" value="SURFACE PRESENTATION OF ANTIGENS PROTEIN SPAR"/>
    <property type="match status" value="1"/>
</dbReference>
<name>A0A1H3Y3P9_9GAMM</name>
<evidence type="ECO:0000256" key="3">
    <source>
        <dbReference type="ARBA" id="ARBA00022475"/>
    </source>
</evidence>
<dbReference type="RefSeq" id="WP_026742567.1">
    <property type="nucleotide sequence ID" value="NZ_FNQS01000002.1"/>
</dbReference>
<evidence type="ECO:0000313" key="9">
    <source>
        <dbReference type="Proteomes" id="UP000187280"/>
    </source>
</evidence>
<organism evidence="8 9">
    <name type="scientific">Lonsdalea quercina</name>
    <dbReference type="NCBI Taxonomy" id="71657"/>
    <lineage>
        <taxon>Bacteria</taxon>
        <taxon>Pseudomonadati</taxon>
        <taxon>Pseudomonadota</taxon>
        <taxon>Gammaproteobacteria</taxon>
        <taxon>Enterobacterales</taxon>
        <taxon>Pectobacteriaceae</taxon>
        <taxon>Lonsdalea</taxon>
    </lineage>
</organism>
<dbReference type="EMBL" id="FNQS01000002">
    <property type="protein sequence ID" value="SEA06160.1"/>
    <property type="molecule type" value="Genomic_DNA"/>
</dbReference>
<evidence type="ECO:0000256" key="6">
    <source>
        <dbReference type="ARBA" id="ARBA00023136"/>
    </source>
</evidence>
<evidence type="ECO:0000256" key="4">
    <source>
        <dbReference type="ARBA" id="ARBA00022692"/>
    </source>
</evidence>
<keyword evidence="4 7" id="KW-0812">Transmembrane</keyword>
<evidence type="ECO:0000256" key="5">
    <source>
        <dbReference type="ARBA" id="ARBA00022989"/>
    </source>
</evidence>
<dbReference type="PANTHER" id="PTHR30065">
    <property type="entry name" value="FLAGELLAR BIOSYNTHETIC PROTEIN FLIR"/>
    <property type="match status" value="1"/>
</dbReference>
<dbReference type="PRINTS" id="PR00953">
    <property type="entry name" value="TYPE3IMRPROT"/>
</dbReference>
<dbReference type="NCBIfam" id="TIGR01401">
    <property type="entry name" value="fliR_like_III"/>
    <property type="match status" value="1"/>
</dbReference>
<gene>
    <name evidence="8" type="ORF">SAMN02982996_00870</name>
</gene>
<reference evidence="8 9" key="1">
    <citation type="submission" date="2016-10" db="EMBL/GenBank/DDBJ databases">
        <authorList>
            <person name="de Groot N.N."/>
        </authorList>
    </citation>
    <scope>NUCLEOTIDE SEQUENCE [LARGE SCALE GENOMIC DNA]</scope>
    <source>
        <strain evidence="8 9">ATCC 29281</strain>
    </source>
</reference>
<feature type="transmembrane region" description="Helical" evidence="7">
    <location>
        <begin position="188"/>
        <end position="211"/>
    </location>
</feature>
<feature type="transmembrane region" description="Helical" evidence="7">
    <location>
        <begin position="81"/>
        <end position="98"/>
    </location>
</feature>
<keyword evidence="9" id="KW-1185">Reference proteome</keyword>
<keyword evidence="6 7" id="KW-0472">Membrane</keyword>
<feature type="transmembrane region" description="Helical" evidence="7">
    <location>
        <begin position="135"/>
        <end position="154"/>
    </location>
</feature>
<evidence type="ECO:0000256" key="7">
    <source>
        <dbReference type="RuleBase" id="RU362072"/>
    </source>
</evidence>
<dbReference type="GeneID" id="97763786"/>
<feature type="transmembrane region" description="Helical" evidence="7">
    <location>
        <begin position="218"/>
        <end position="240"/>
    </location>
</feature>
<comment type="similarity">
    <text evidence="2 7">Belongs to the FliR/MopE/SpaR family.</text>
</comment>
<dbReference type="AlphaFoldDB" id="A0A1H3Y3P9"/>